<protein>
    <submittedName>
        <fullName evidence="1">Uncharacterized protein</fullName>
    </submittedName>
</protein>
<accession>A0AAW0LYE3</accession>
<proteinExistence type="predicted"/>
<gene>
    <name evidence="1" type="ORF">CFP56_023182</name>
</gene>
<evidence type="ECO:0000313" key="2">
    <source>
        <dbReference type="Proteomes" id="UP000237347"/>
    </source>
</evidence>
<reference evidence="1 2" key="1">
    <citation type="journal article" date="2018" name="Sci. Data">
        <title>The draft genome sequence of cork oak.</title>
        <authorList>
            <person name="Ramos A.M."/>
            <person name="Usie A."/>
            <person name="Barbosa P."/>
            <person name="Barros P.M."/>
            <person name="Capote T."/>
            <person name="Chaves I."/>
            <person name="Simoes F."/>
            <person name="Abreu I."/>
            <person name="Carrasquinho I."/>
            <person name="Faro C."/>
            <person name="Guimaraes J.B."/>
            <person name="Mendonca D."/>
            <person name="Nobrega F."/>
            <person name="Rodrigues L."/>
            <person name="Saibo N.J.M."/>
            <person name="Varela M.C."/>
            <person name="Egas C."/>
            <person name="Matos J."/>
            <person name="Miguel C.M."/>
            <person name="Oliveira M.M."/>
            <person name="Ricardo C.P."/>
            <person name="Goncalves S."/>
        </authorList>
    </citation>
    <scope>NUCLEOTIDE SEQUENCE [LARGE SCALE GENOMIC DNA]</scope>
    <source>
        <strain evidence="2">cv. HL8</strain>
    </source>
</reference>
<dbReference type="InterPro" id="IPR027443">
    <property type="entry name" value="IPNS-like_sf"/>
</dbReference>
<dbReference type="AlphaFoldDB" id="A0AAW0LYE3"/>
<organism evidence="1 2">
    <name type="scientific">Quercus suber</name>
    <name type="common">Cork oak</name>
    <dbReference type="NCBI Taxonomy" id="58331"/>
    <lineage>
        <taxon>Eukaryota</taxon>
        <taxon>Viridiplantae</taxon>
        <taxon>Streptophyta</taxon>
        <taxon>Embryophyta</taxon>
        <taxon>Tracheophyta</taxon>
        <taxon>Spermatophyta</taxon>
        <taxon>Magnoliopsida</taxon>
        <taxon>eudicotyledons</taxon>
        <taxon>Gunneridae</taxon>
        <taxon>Pentapetalae</taxon>
        <taxon>rosids</taxon>
        <taxon>fabids</taxon>
        <taxon>Fagales</taxon>
        <taxon>Fagaceae</taxon>
        <taxon>Quercus</taxon>
    </lineage>
</organism>
<name>A0AAW0LYE3_QUESU</name>
<sequence>MFWTLKLERGGTGPPPRRCSCRTCRSVAGAAAPELHAVVQGLVSLPTMLLVNYLGISFNDKRYYGACCVGRVLDWVILGGGELREGKVSIAFFLHASSYTMVMVEPLEELTSEQNPAKYRAYSWGKFITHRKRKDS</sequence>
<dbReference type="EMBL" id="PKMF04000036">
    <property type="protein sequence ID" value="KAK7856490.1"/>
    <property type="molecule type" value="Genomic_DNA"/>
</dbReference>
<keyword evidence="2" id="KW-1185">Reference proteome</keyword>
<comment type="caution">
    <text evidence="1">The sequence shown here is derived from an EMBL/GenBank/DDBJ whole genome shotgun (WGS) entry which is preliminary data.</text>
</comment>
<evidence type="ECO:0000313" key="1">
    <source>
        <dbReference type="EMBL" id="KAK7856490.1"/>
    </source>
</evidence>
<dbReference type="SUPFAM" id="SSF51197">
    <property type="entry name" value="Clavaminate synthase-like"/>
    <property type="match status" value="1"/>
</dbReference>
<dbReference type="Gene3D" id="2.60.120.330">
    <property type="entry name" value="B-lactam Antibiotic, Isopenicillin N Synthase, Chain"/>
    <property type="match status" value="1"/>
</dbReference>
<dbReference type="Proteomes" id="UP000237347">
    <property type="component" value="Unassembled WGS sequence"/>
</dbReference>